<dbReference type="NCBIfam" id="TIGR01770">
    <property type="entry name" value="NDH_I_N"/>
    <property type="match status" value="1"/>
</dbReference>
<feature type="transmembrane region" description="Helical" evidence="5">
    <location>
        <begin position="289"/>
        <end position="308"/>
    </location>
</feature>
<dbReference type="NCBIfam" id="NF004446">
    <property type="entry name" value="PRK05777.2-4"/>
    <property type="match status" value="1"/>
</dbReference>
<feature type="transmembrane region" description="Helical" evidence="5">
    <location>
        <begin position="258"/>
        <end position="277"/>
    </location>
</feature>
<name>A0ABT5VGZ4_9BACI</name>
<evidence type="ECO:0000313" key="8">
    <source>
        <dbReference type="EMBL" id="MDE5414715.1"/>
    </source>
</evidence>
<feature type="transmembrane region" description="Helical" evidence="5">
    <location>
        <begin position="384"/>
        <end position="403"/>
    </location>
</feature>
<dbReference type="PANTHER" id="PTHR22773">
    <property type="entry name" value="NADH DEHYDROGENASE"/>
    <property type="match status" value="1"/>
</dbReference>
<dbReference type="InterPro" id="IPR010096">
    <property type="entry name" value="NADH-Q_OxRdtase_suN/2"/>
</dbReference>
<comment type="subcellular location">
    <subcellularLocation>
        <location evidence="1 5">Cell membrane</location>
        <topology evidence="1 5">Multi-pass membrane protein</topology>
    </subcellularLocation>
    <subcellularLocation>
        <location evidence="6">Membrane</location>
        <topology evidence="6">Multi-pass membrane protein</topology>
    </subcellularLocation>
</comment>
<feature type="transmembrane region" description="Helical" evidence="5">
    <location>
        <begin position="460"/>
        <end position="484"/>
    </location>
</feature>
<feature type="transmembrane region" description="Helical" evidence="5">
    <location>
        <begin position="315"/>
        <end position="337"/>
    </location>
</feature>
<keyword evidence="5" id="KW-0813">Transport</keyword>
<keyword evidence="5" id="KW-1003">Cell membrane</keyword>
<evidence type="ECO:0000313" key="9">
    <source>
        <dbReference type="Proteomes" id="UP001148125"/>
    </source>
</evidence>
<feature type="transmembrane region" description="Helical" evidence="5">
    <location>
        <begin position="205"/>
        <end position="225"/>
    </location>
</feature>
<keyword evidence="5" id="KW-0874">Quinone</keyword>
<evidence type="ECO:0000256" key="3">
    <source>
        <dbReference type="ARBA" id="ARBA00022989"/>
    </source>
</evidence>
<evidence type="ECO:0000256" key="4">
    <source>
        <dbReference type="ARBA" id="ARBA00023136"/>
    </source>
</evidence>
<comment type="similarity">
    <text evidence="5">Belongs to the complex I subunit 2 family.</text>
</comment>
<keyword evidence="4 5" id="KW-0472">Membrane</keyword>
<feature type="transmembrane region" description="Helical" evidence="5">
    <location>
        <begin position="409"/>
        <end position="439"/>
    </location>
</feature>
<dbReference type="GO" id="GO:0050136">
    <property type="term" value="F:NADH dehydrogenase (quinone) (non-electrogenic) activity"/>
    <property type="evidence" value="ECO:0007669"/>
    <property type="project" value="UniProtKB-EC"/>
</dbReference>
<evidence type="ECO:0000256" key="1">
    <source>
        <dbReference type="ARBA" id="ARBA00004651"/>
    </source>
</evidence>
<sequence length="500" mass="54573">MDLETLLSYPWGIMAPEFTILIVATLLSIMDLFMKDKVNRNVLGWFAIGGVVLALIFLIGQFGAPVQMILYDTYRLDSFSVAFKLILLIGTLFVLLLGLDYGKKEIKYRGEFFYLLLTALLGGMIMASSADMITLFVGLELLSLSSYVMAGLRKNNLQSNEAAFKYVVNGGVATAITLFGMSYVYGLTGYTNLFDISDALQNPVVLENGFLLAFAFFLVFVGLAFKVAAVPFHMWSPDVYQGAPTPVTAFLSVVSKTAGFALILRFLLVVFGGAHGIQPLQPLLLDTQIYIAVVAGLTMIVGNVMALRQTNVKRLFAYSSVAQAGYLLVPFATLSIVMFENVWFYLVAYLFMNLGAFAVLQLVTTQSGTEDLRGFAGLGQRSPLMAVGMGVFLVSLAGIPVTAGFMGKFYIFIGALSTGHFILASVMIATSVVSYFYYFGIMTQMFFRKAPTTEAMRVPIGASIVIVIAVIATIGLGIVPQLAIDFFNTNFDFSQIFMRV</sequence>
<evidence type="ECO:0000256" key="6">
    <source>
        <dbReference type="RuleBase" id="RU000320"/>
    </source>
</evidence>
<dbReference type="InterPro" id="IPR001750">
    <property type="entry name" value="ND/Mrp_TM"/>
</dbReference>
<evidence type="ECO:0000256" key="5">
    <source>
        <dbReference type="HAMAP-Rule" id="MF_00445"/>
    </source>
</evidence>
<feature type="transmembrane region" description="Helical" evidence="5">
    <location>
        <begin position="164"/>
        <end position="185"/>
    </location>
</feature>
<keyword evidence="3 5" id="KW-1133">Transmembrane helix</keyword>
<keyword evidence="9" id="KW-1185">Reference proteome</keyword>
<dbReference type="EMBL" id="JAOTPO010000010">
    <property type="protein sequence ID" value="MDE5414715.1"/>
    <property type="molecule type" value="Genomic_DNA"/>
</dbReference>
<accession>A0ABT5VGZ4</accession>
<keyword evidence="8" id="KW-0560">Oxidoreductase</keyword>
<evidence type="ECO:0000256" key="2">
    <source>
        <dbReference type="ARBA" id="ARBA00022692"/>
    </source>
</evidence>
<proteinExistence type="inferred from homology"/>
<keyword evidence="5" id="KW-0520">NAD</keyword>
<dbReference type="RefSeq" id="WP_275119321.1">
    <property type="nucleotide sequence ID" value="NZ_JAOTPO010000010.1"/>
</dbReference>
<feature type="domain" description="NADH:quinone oxidoreductase/Mrp antiporter transmembrane" evidence="7">
    <location>
        <begin position="129"/>
        <end position="432"/>
    </location>
</feature>
<dbReference type="HAMAP" id="MF_00445">
    <property type="entry name" value="NDH1_NuoN_1"/>
    <property type="match status" value="1"/>
</dbReference>
<gene>
    <name evidence="5 8" type="primary">nuoN</name>
    <name evidence="8" type="ORF">N7Z68_15150</name>
</gene>
<comment type="catalytic activity">
    <reaction evidence="5">
        <text>a quinone + NADH + 5 H(+)(in) = a quinol + NAD(+) + 4 H(+)(out)</text>
        <dbReference type="Rhea" id="RHEA:57888"/>
        <dbReference type="ChEBI" id="CHEBI:15378"/>
        <dbReference type="ChEBI" id="CHEBI:24646"/>
        <dbReference type="ChEBI" id="CHEBI:57540"/>
        <dbReference type="ChEBI" id="CHEBI:57945"/>
        <dbReference type="ChEBI" id="CHEBI:132124"/>
    </reaction>
</comment>
<feature type="transmembrane region" description="Helical" evidence="5">
    <location>
        <begin position="133"/>
        <end position="152"/>
    </location>
</feature>
<dbReference type="EC" id="7.1.1.-" evidence="5"/>
<feature type="transmembrane region" description="Helical" evidence="5">
    <location>
        <begin position="81"/>
        <end position="99"/>
    </location>
</feature>
<organism evidence="8 9">
    <name type="scientific">Alkalihalobacterium chitinilyticum</name>
    <dbReference type="NCBI Taxonomy" id="2980103"/>
    <lineage>
        <taxon>Bacteria</taxon>
        <taxon>Bacillati</taxon>
        <taxon>Bacillota</taxon>
        <taxon>Bacilli</taxon>
        <taxon>Bacillales</taxon>
        <taxon>Bacillaceae</taxon>
        <taxon>Alkalihalobacterium</taxon>
    </lineage>
</organism>
<dbReference type="Pfam" id="PF00361">
    <property type="entry name" value="Proton_antipo_M"/>
    <property type="match status" value="1"/>
</dbReference>
<protein>
    <recommendedName>
        <fullName evidence="5">NADH-quinone oxidoreductase subunit N</fullName>
        <ecNumber evidence="5">7.1.1.-</ecNumber>
    </recommendedName>
    <alternativeName>
        <fullName evidence="5">NADH dehydrogenase I subunit N</fullName>
    </alternativeName>
    <alternativeName>
        <fullName evidence="5">NDH-1 subunit N</fullName>
    </alternativeName>
</protein>
<comment type="function">
    <text evidence="5">NDH-1 shuttles electrons from NADH, via FMN and iron-sulfur (Fe-S) centers, to quinones in the respiratory chain. The immediate electron acceptor for the enzyme in this species is believed to be a menaquinone. Couples the redox reaction to proton translocation (for every two electrons transferred, four hydrogen ions are translocated across the cytoplasmic membrane), and thus conserves the redox energy in a proton gradient.</text>
</comment>
<feature type="transmembrane region" description="Helical" evidence="5">
    <location>
        <begin position="6"/>
        <end position="30"/>
    </location>
</feature>
<feature type="transmembrane region" description="Helical" evidence="5">
    <location>
        <begin position="343"/>
        <end position="363"/>
    </location>
</feature>
<comment type="subunit">
    <text evidence="5">NDH-1 is composed of 14 different subunits. Subunits NuoA, H, J, K, L, M, N constitute the membrane sector of the complex.</text>
</comment>
<feature type="transmembrane region" description="Helical" evidence="5">
    <location>
        <begin position="42"/>
        <end position="61"/>
    </location>
</feature>
<comment type="caution">
    <text evidence="8">The sequence shown here is derived from an EMBL/GenBank/DDBJ whole genome shotgun (WGS) entry which is preliminary data.</text>
</comment>
<evidence type="ECO:0000259" key="7">
    <source>
        <dbReference type="Pfam" id="PF00361"/>
    </source>
</evidence>
<reference evidence="8" key="1">
    <citation type="submission" date="2024-05" db="EMBL/GenBank/DDBJ databases">
        <title>Alkalihalobacillus sp. strain MEB203 novel alkaliphilic bacterium from Lonar Lake, India.</title>
        <authorList>
            <person name="Joshi A."/>
            <person name="Thite S."/>
            <person name="Mengade P."/>
        </authorList>
    </citation>
    <scope>NUCLEOTIDE SEQUENCE</scope>
    <source>
        <strain evidence="8">MEB 203</strain>
    </source>
</reference>
<keyword evidence="2 5" id="KW-0812">Transmembrane</keyword>
<keyword evidence="5" id="KW-1278">Translocase</keyword>
<feature type="transmembrane region" description="Helical" evidence="5">
    <location>
        <begin position="111"/>
        <end position="127"/>
    </location>
</feature>
<dbReference type="Proteomes" id="UP001148125">
    <property type="component" value="Unassembled WGS sequence"/>
</dbReference>